<dbReference type="OrthoDB" id="414243at2759"/>
<organism evidence="2 3">
    <name type="scientific">Monascus purpureus</name>
    <name type="common">Red mold</name>
    <name type="synonym">Monascus anka</name>
    <dbReference type="NCBI Taxonomy" id="5098"/>
    <lineage>
        <taxon>Eukaryota</taxon>
        <taxon>Fungi</taxon>
        <taxon>Dikarya</taxon>
        <taxon>Ascomycota</taxon>
        <taxon>Pezizomycotina</taxon>
        <taxon>Eurotiomycetes</taxon>
        <taxon>Eurotiomycetidae</taxon>
        <taxon>Eurotiales</taxon>
        <taxon>Aspergillaceae</taxon>
        <taxon>Monascus</taxon>
    </lineage>
</organism>
<reference evidence="2 3" key="1">
    <citation type="submission" date="2019-06" db="EMBL/GenBank/DDBJ databases">
        <title>Wine fermentation using esterase from Monascus purpureus.</title>
        <authorList>
            <person name="Geng C."/>
            <person name="Zhang Y."/>
        </authorList>
    </citation>
    <scope>NUCLEOTIDE SEQUENCE [LARGE SCALE GENOMIC DNA]</scope>
    <source>
        <strain evidence="2">HQ1</strain>
    </source>
</reference>
<comment type="caution">
    <text evidence="2">The sequence shown here is derived from an EMBL/GenBank/DDBJ whole genome shotgun (WGS) entry which is preliminary data.</text>
</comment>
<evidence type="ECO:0000256" key="1">
    <source>
        <dbReference type="SAM" id="MobiDB-lite"/>
    </source>
</evidence>
<feature type="region of interest" description="Disordered" evidence="1">
    <location>
        <begin position="63"/>
        <end position="91"/>
    </location>
</feature>
<dbReference type="EMBL" id="VIFY01000006">
    <property type="protein sequence ID" value="TQB76852.1"/>
    <property type="molecule type" value="Genomic_DNA"/>
</dbReference>
<dbReference type="InterPro" id="IPR052585">
    <property type="entry name" value="Lipid_raft_assoc_Zn_ADH"/>
</dbReference>
<accession>A0A507R2F1</accession>
<dbReference type="Gene3D" id="3.90.180.10">
    <property type="entry name" value="Medium-chain alcohol dehydrogenases, catalytic domain"/>
    <property type="match status" value="1"/>
</dbReference>
<protein>
    <recommendedName>
        <fullName evidence="4">Enoyl reductase (ER) domain-containing protein</fullName>
    </recommendedName>
</protein>
<dbReference type="PANTHER" id="PTHR43482:SF1">
    <property type="entry name" value="PROTEIN AST1-RELATED"/>
    <property type="match status" value="1"/>
</dbReference>
<dbReference type="PANTHER" id="PTHR43482">
    <property type="entry name" value="PROTEIN AST1-RELATED"/>
    <property type="match status" value="1"/>
</dbReference>
<dbReference type="AlphaFoldDB" id="A0A507R2F1"/>
<dbReference type="STRING" id="5098.A0A507R2F1"/>
<dbReference type="SUPFAM" id="SSF50129">
    <property type="entry name" value="GroES-like"/>
    <property type="match status" value="1"/>
</dbReference>
<dbReference type="InterPro" id="IPR011032">
    <property type="entry name" value="GroES-like_sf"/>
</dbReference>
<gene>
    <name evidence="2" type="ORF">MPDQ_006629</name>
</gene>
<name>A0A507R2F1_MONPU</name>
<evidence type="ECO:0000313" key="2">
    <source>
        <dbReference type="EMBL" id="TQB76852.1"/>
    </source>
</evidence>
<evidence type="ECO:0008006" key="4">
    <source>
        <dbReference type="Google" id="ProtNLM"/>
    </source>
</evidence>
<proteinExistence type="predicted"/>
<feature type="compositionally biased region" description="Low complexity" evidence="1">
    <location>
        <begin position="65"/>
        <end position="89"/>
    </location>
</feature>
<sequence>MKPAKPDSTTMDPQTFIPPTMRALFYTKDGGIAFDMDYPTPKPSPAQYLIQVQTAAIDGDLDLQLSSSSSSPTSPKASLTTSTATTTTPKIPPVHSLCGTVISTPAQDHWNQHGPRFKIGDEVYGLVRERLSQMDDSDSSAAAAADYVLVTEDELAFKPKNITAAEAACIPLPGLMAWQALFSKEYGGGLDLEQPSSFASGGRGGLRVLVTSAIESEVGIHCLHLLRSSALSPPSVTETGTDTIWICATCSNEEQKQELLQNKNNQVNVKVNEVIVVTPRSTRDGAKNEDFDLTASFQERGLEPVDLVLDCTRPADGGGKGELYRQAHSPAVLRDGGVVLSVGGGVPYTASLAVSQSQIRSGSRSLGCDHGHDPGHVHPHAHGHGLSIRPDSIQRDLKSEFIHVQPDGDALGRITRLVEERSVRGRVRRVVDLWAGADALEIAEGNVADAGESERDKMRKGRNRGMVVLRVNY</sequence>
<keyword evidence="3" id="KW-1185">Reference proteome</keyword>
<dbReference type="Proteomes" id="UP000319663">
    <property type="component" value="Unassembled WGS sequence"/>
</dbReference>
<evidence type="ECO:0000313" key="3">
    <source>
        <dbReference type="Proteomes" id="UP000319663"/>
    </source>
</evidence>